<dbReference type="Gene3D" id="4.10.410.40">
    <property type="match status" value="1"/>
</dbReference>
<accession>A0ABR6N4M8</accession>
<evidence type="ECO:0000259" key="1">
    <source>
        <dbReference type="Pfam" id="PF16461"/>
    </source>
</evidence>
<reference evidence="2 3" key="1">
    <citation type="submission" date="2020-08" db="EMBL/GenBank/DDBJ databases">
        <title>Genomic Encyclopedia of Type Strains, Phase IV (KMG-IV): sequencing the most valuable type-strain genomes for metagenomic binning, comparative biology and taxonomic classification.</title>
        <authorList>
            <person name="Goeker M."/>
        </authorList>
    </citation>
    <scope>NUCLEOTIDE SEQUENCE [LARGE SCALE GENOMIC DNA]</scope>
    <source>
        <strain evidence="2 3">DSM 101535</strain>
    </source>
</reference>
<dbReference type="Pfam" id="PF16461">
    <property type="entry name" value="Phage_TTP_12"/>
    <property type="match status" value="1"/>
</dbReference>
<dbReference type="InterPro" id="IPR032494">
    <property type="entry name" value="Phage_TTP_N"/>
</dbReference>
<organism evidence="2 3">
    <name type="scientific">Sphingomonas endophytica</name>
    <dbReference type="NCBI Taxonomy" id="869719"/>
    <lineage>
        <taxon>Bacteria</taxon>
        <taxon>Pseudomonadati</taxon>
        <taxon>Pseudomonadota</taxon>
        <taxon>Alphaproteobacteria</taxon>
        <taxon>Sphingomonadales</taxon>
        <taxon>Sphingomonadaceae</taxon>
        <taxon>Sphingomonas</taxon>
    </lineage>
</organism>
<dbReference type="Proteomes" id="UP000560131">
    <property type="component" value="Unassembled WGS sequence"/>
</dbReference>
<evidence type="ECO:0000313" key="3">
    <source>
        <dbReference type="Proteomes" id="UP000560131"/>
    </source>
</evidence>
<evidence type="ECO:0000313" key="2">
    <source>
        <dbReference type="EMBL" id="MBB5725051.1"/>
    </source>
</evidence>
<comment type="caution">
    <text evidence="2">The sequence shown here is derived from an EMBL/GenBank/DDBJ whole genome shotgun (WGS) entry which is preliminary data.</text>
</comment>
<dbReference type="EMBL" id="JACIJN010000002">
    <property type="protein sequence ID" value="MBB5725051.1"/>
    <property type="molecule type" value="Genomic_DNA"/>
</dbReference>
<proteinExistence type="predicted"/>
<dbReference type="RefSeq" id="WP_184033781.1">
    <property type="nucleotide sequence ID" value="NZ_BAABAR010000007.1"/>
</dbReference>
<keyword evidence="3" id="KW-1185">Reference proteome</keyword>
<protein>
    <recommendedName>
        <fullName evidence="1">Lambda phage tail tube protein N-terminal domain-containing protein</fullName>
    </recommendedName>
</protein>
<gene>
    <name evidence="2" type="ORF">FHS97_000959</name>
</gene>
<feature type="domain" description="Lambda phage tail tube protein N-terminal" evidence="1">
    <location>
        <begin position="22"/>
        <end position="142"/>
    </location>
</feature>
<name>A0ABR6N4M8_9SPHN</name>
<sequence length="156" mass="17097">MDANGNSEAQSGYGTGFFLKVANKWLEIDEVTQVPIAEQSADEYEVTHFKSPKRKKEWRSGLTDDGEGTLEVNYIPGSPSDVALRTARDSGEVCAYETFLPAPGGKWLRISGFLIVKKRGRAVPINDRMKQTVTVRFTGDDTEDAVANQRVIAAAA</sequence>